<feature type="domain" description="Nitroreductase" evidence="1">
    <location>
        <begin position="7"/>
        <end position="82"/>
    </location>
</feature>
<dbReference type="InterPro" id="IPR000415">
    <property type="entry name" value="Nitroreductase-like"/>
</dbReference>
<feature type="non-terminal residue" evidence="2">
    <location>
        <position position="99"/>
    </location>
</feature>
<evidence type="ECO:0000313" key="3">
    <source>
        <dbReference type="Proteomes" id="UP000471648"/>
    </source>
</evidence>
<proteinExistence type="predicted"/>
<dbReference type="AlphaFoldDB" id="A0A6N9VL89"/>
<dbReference type="Gene3D" id="3.40.109.10">
    <property type="entry name" value="NADH Oxidase"/>
    <property type="match status" value="1"/>
</dbReference>
<protein>
    <submittedName>
        <fullName evidence="2">SagB/ThcOx family dehydrogenase</fullName>
    </submittedName>
</protein>
<dbReference type="SUPFAM" id="SSF55469">
    <property type="entry name" value="FMN-dependent nitroreductase-like"/>
    <property type="match status" value="1"/>
</dbReference>
<dbReference type="RefSeq" id="WP_164359240.1">
    <property type="nucleotide sequence ID" value="NZ_JAAGME010001656.1"/>
</dbReference>
<dbReference type="Proteomes" id="UP000471648">
    <property type="component" value="Unassembled WGS sequence"/>
</dbReference>
<dbReference type="InterPro" id="IPR029479">
    <property type="entry name" value="Nitroreductase"/>
</dbReference>
<evidence type="ECO:0000313" key="2">
    <source>
        <dbReference type="EMBL" id="NEB73077.1"/>
    </source>
</evidence>
<dbReference type="Pfam" id="PF00881">
    <property type="entry name" value="Nitroreductase"/>
    <property type="match status" value="1"/>
</dbReference>
<gene>
    <name evidence="2" type="ORF">G3I39_39305</name>
</gene>
<dbReference type="EMBL" id="JAAGME010001656">
    <property type="protein sequence ID" value="NEB73077.1"/>
    <property type="molecule type" value="Genomic_DNA"/>
</dbReference>
<dbReference type="GO" id="GO:0016491">
    <property type="term" value="F:oxidoreductase activity"/>
    <property type="evidence" value="ECO:0007669"/>
    <property type="project" value="InterPro"/>
</dbReference>
<comment type="caution">
    <text evidence="2">The sequence shown here is derived from an EMBL/GenBank/DDBJ whole genome shotgun (WGS) entry which is preliminary data.</text>
</comment>
<accession>A0A6N9VL89</accession>
<sequence>FVYNRPVFEAASFEVYLIGRTHGVTPLYGPDGERFLSLEAGYLGQVLMAAQETTGVGMCPVGGIAFDPVREGLRLDDSHRFLQSFLCGPLADTPRATPA</sequence>
<evidence type="ECO:0000259" key="1">
    <source>
        <dbReference type="Pfam" id="PF00881"/>
    </source>
</evidence>
<reference evidence="2 3" key="1">
    <citation type="submission" date="2020-01" db="EMBL/GenBank/DDBJ databases">
        <title>Insect and environment-associated Actinomycetes.</title>
        <authorList>
            <person name="Currrie C."/>
            <person name="Chevrette M."/>
            <person name="Carlson C."/>
            <person name="Stubbendieck R."/>
            <person name="Wendt-Pienkowski E."/>
        </authorList>
    </citation>
    <scope>NUCLEOTIDE SEQUENCE [LARGE SCALE GENOMIC DNA]</scope>
    <source>
        <strain evidence="2 3">SID14438</strain>
    </source>
</reference>
<organism evidence="2 3">
    <name type="scientific">Streptomyces microflavus</name>
    <name type="common">Streptomyces lipmanii</name>
    <dbReference type="NCBI Taxonomy" id="1919"/>
    <lineage>
        <taxon>Bacteria</taxon>
        <taxon>Bacillati</taxon>
        <taxon>Actinomycetota</taxon>
        <taxon>Actinomycetes</taxon>
        <taxon>Kitasatosporales</taxon>
        <taxon>Streptomycetaceae</taxon>
        <taxon>Streptomyces</taxon>
    </lineage>
</organism>
<feature type="non-terminal residue" evidence="2">
    <location>
        <position position="1"/>
    </location>
</feature>
<name>A0A6N9VL89_STRMI</name>